<feature type="region of interest" description="Disordered" evidence="1">
    <location>
        <begin position="43"/>
        <end position="65"/>
    </location>
</feature>
<proteinExistence type="predicted"/>
<name>A0A0U2VR08_9ENTE</name>
<dbReference type="KEGG" id="erx:ATZ35_06575"/>
<feature type="chain" id="PRO_5039146698" description="Gram-positive cocci surface proteins LPxTG domain-containing protein" evidence="3">
    <location>
        <begin position="27"/>
        <end position="113"/>
    </location>
</feature>
<evidence type="ECO:0000313" key="4">
    <source>
        <dbReference type="EMBL" id="ALS36831.1"/>
    </source>
</evidence>
<evidence type="ECO:0000313" key="5">
    <source>
        <dbReference type="Proteomes" id="UP000067523"/>
    </source>
</evidence>
<keyword evidence="2" id="KW-1133">Transmembrane helix</keyword>
<feature type="transmembrane region" description="Helical" evidence="2">
    <location>
        <begin position="78"/>
        <end position="101"/>
    </location>
</feature>
<evidence type="ECO:0008006" key="6">
    <source>
        <dbReference type="Google" id="ProtNLM"/>
    </source>
</evidence>
<evidence type="ECO:0000256" key="3">
    <source>
        <dbReference type="SAM" id="SignalP"/>
    </source>
</evidence>
<dbReference type="STRING" id="118060.ATZ35_06575"/>
<feature type="signal peptide" evidence="3">
    <location>
        <begin position="1"/>
        <end position="26"/>
    </location>
</feature>
<gene>
    <name evidence="4" type="ORF">ATZ35_06575</name>
</gene>
<keyword evidence="3" id="KW-0732">Signal</keyword>
<sequence length="113" mass="12492">MGKKNKYLIKVILLQAFLFISFCSNNIVVQAEKTDAGIGFEESTITTTDSSKPEPPITLKPKPIGPDRDTQLPHLGQMISSIILLLIGLGMLIIFIGVFALKKLCYNNSLKER</sequence>
<dbReference type="EMBL" id="CP013655">
    <property type="protein sequence ID" value="ALS36831.1"/>
    <property type="molecule type" value="Genomic_DNA"/>
</dbReference>
<reference evidence="5" key="1">
    <citation type="submission" date="2015-12" db="EMBL/GenBank/DDBJ databases">
        <authorList>
            <person name="Lauer A."/>
            <person name="Humrighouse B."/>
            <person name="Loparev V."/>
            <person name="Shewmaker P.L."/>
            <person name="Whitney A.M."/>
            <person name="McLaughlin R.W."/>
        </authorList>
    </citation>
    <scope>NUCLEOTIDE SEQUENCE [LARGE SCALE GENOMIC DNA]</scope>
    <source>
        <strain evidence="5">LMG 26678</strain>
    </source>
</reference>
<dbReference type="AlphaFoldDB" id="A0A0U2VR08"/>
<dbReference type="RefSeq" id="WP_208930049.1">
    <property type="nucleotide sequence ID" value="NZ_CP013655.1"/>
</dbReference>
<keyword evidence="2" id="KW-0812">Transmembrane</keyword>
<protein>
    <recommendedName>
        <fullName evidence="6">Gram-positive cocci surface proteins LPxTG domain-containing protein</fullName>
    </recommendedName>
</protein>
<organism evidence="4 5">
    <name type="scientific">Enterococcus rotai</name>
    <dbReference type="NCBI Taxonomy" id="118060"/>
    <lineage>
        <taxon>Bacteria</taxon>
        <taxon>Bacillati</taxon>
        <taxon>Bacillota</taxon>
        <taxon>Bacilli</taxon>
        <taxon>Lactobacillales</taxon>
        <taxon>Enterococcaceae</taxon>
        <taxon>Enterococcus</taxon>
    </lineage>
</organism>
<evidence type="ECO:0000256" key="2">
    <source>
        <dbReference type="SAM" id="Phobius"/>
    </source>
</evidence>
<evidence type="ECO:0000256" key="1">
    <source>
        <dbReference type="SAM" id="MobiDB-lite"/>
    </source>
</evidence>
<accession>A0A0U2VR08</accession>
<dbReference type="Proteomes" id="UP000067523">
    <property type="component" value="Chromosome"/>
</dbReference>
<keyword evidence="2" id="KW-0472">Membrane</keyword>
<keyword evidence="5" id="KW-1185">Reference proteome</keyword>